<evidence type="ECO:0000313" key="2">
    <source>
        <dbReference type="Proteomes" id="UP001292094"/>
    </source>
</evidence>
<dbReference type="AlphaFoldDB" id="A0AAE1PQR6"/>
<name>A0AAE1PQR6_9EUCA</name>
<organism evidence="1 2">
    <name type="scientific">Petrolisthes manimaculis</name>
    <dbReference type="NCBI Taxonomy" id="1843537"/>
    <lineage>
        <taxon>Eukaryota</taxon>
        <taxon>Metazoa</taxon>
        <taxon>Ecdysozoa</taxon>
        <taxon>Arthropoda</taxon>
        <taxon>Crustacea</taxon>
        <taxon>Multicrustacea</taxon>
        <taxon>Malacostraca</taxon>
        <taxon>Eumalacostraca</taxon>
        <taxon>Eucarida</taxon>
        <taxon>Decapoda</taxon>
        <taxon>Pleocyemata</taxon>
        <taxon>Anomura</taxon>
        <taxon>Galatheoidea</taxon>
        <taxon>Porcellanidae</taxon>
        <taxon>Petrolisthes</taxon>
    </lineage>
</organism>
<comment type="caution">
    <text evidence="1">The sequence shown here is derived from an EMBL/GenBank/DDBJ whole genome shotgun (WGS) entry which is preliminary data.</text>
</comment>
<accession>A0AAE1PQR6</accession>
<dbReference type="EMBL" id="JAWZYT010001496">
    <property type="protein sequence ID" value="KAK4311620.1"/>
    <property type="molecule type" value="Genomic_DNA"/>
</dbReference>
<reference evidence="1" key="1">
    <citation type="submission" date="2023-11" db="EMBL/GenBank/DDBJ databases">
        <title>Genome assemblies of two species of porcelain crab, Petrolisthes cinctipes and Petrolisthes manimaculis (Anomura: Porcellanidae).</title>
        <authorList>
            <person name="Angst P."/>
        </authorList>
    </citation>
    <scope>NUCLEOTIDE SEQUENCE</scope>
    <source>
        <strain evidence="1">PB745_02</strain>
        <tissue evidence="1">Gill</tissue>
    </source>
</reference>
<sequence>MITRFHTKKLPRVVTLHLLGHLDNYGEERCNKSEEKTRKITKKGKGEAVSRIAFHRGVIIQGSGRD</sequence>
<evidence type="ECO:0000313" key="1">
    <source>
        <dbReference type="EMBL" id="KAK4311620.1"/>
    </source>
</evidence>
<gene>
    <name evidence="1" type="ORF">Pmani_016907</name>
</gene>
<proteinExistence type="predicted"/>
<protein>
    <submittedName>
        <fullName evidence="1">Uncharacterized protein</fullName>
    </submittedName>
</protein>
<keyword evidence="2" id="KW-1185">Reference proteome</keyword>
<dbReference type="Proteomes" id="UP001292094">
    <property type="component" value="Unassembled WGS sequence"/>
</dbReference>